<comment type="caution">
    <text evidence="1">The sequence shown here is derived from an EMBL/GenBank/DDBJ whole genome shotgun (WGS) entry which is preliminary data.</text>
</comment>
<dbReference type="Proteomes" id="UP000295684">
    <property type="component" value="Unassembled WGS sequence"/>
</dbReference>
<name>A0A4R2H8L9_9SPHI</name>
<evidence type="ECO:0000313" key="1">
    <source>
        <dbReference type="EMBL" id="TCO22598.1"/>
    </source>
</evidence>
<dbReference type="AlphaFoldDB" id="A0A4R2H8L9"/>
<accession>A0A4R2H8L9</accession>
<protein>
    <submittedName>
        <fullName evidence="1">Uncharacterized protein</fullName>
    </submittedName>
</protein>
<proteinExistence type="predicted"/>
<reference evidence="1 2" key="1">
    <citation type="submission" date="2019-03" db="EMBL/GenBank/DDBJ databases">
        <title>Genomic Encyclopedia of Type Strains, Phase IV (KMG-IV): sequencing the most valuable type-strain genomes for metagenomic binning, comparative biology and taxonomic classification.</title>
        <authorList>
            <person name="Goeker M."/>
        </authorList>
    </citation>
    <scope>NUCLEOTIDE SEQUENCE [LARGE SCALE GENOMIC DNA]</scope>
    <source>
        <strain evidence="1 2">DSM 103236</strain>
    </source>
</reference>
<dbReference type="EMBL" id="SLWO01000006">
    <property type="protein sequence ID" value="TCO22598.1"/>
    <property type="molecule type" value="Genomic_DNA"/>
</dbReference>
<organism evidence="1 2">
    <name type="scientific">Pedobacter psychrotolerans</name>
    <dbReference type="NCBI Taxonomy" id="1843235"/>
    <lineage>
        <taxon>Bacteria</taxon>
        <taxon>Pseudomonadati</taxon>
        <taxon>Bacteroidota</taxon>
        <taxon>Sphingobacteriia</taxon>
        <taxon>Sphingobacteriales</taxon>
        <taxon>Sphingobacteriaceae</taxon>
        <taxon>Pedobacter</taxon>
    </lineage>
</organism>
<gene>
    <name evidence="1" type="ORF">EV200_106241</name>
</gene>
<sequence length="45" mass="5493">MTGSSIKAQSLENYLFPRLCTKEYEMNYYRFPYLNCIKLNKENDY</sequence>
<evidence type="ECO:0000313" key="2">
    <source>
        <dbReference type="Proteomes" id="UP000295684"/>
    </source>
</evidence>